<organism evidence="9 10">
    <name type="scientific">Venturia effusa</name>
    <dbReference type="NCBI Taxonomy" id="50376"/>
    <lineage>
        <taxon>Eukaryota</taxon>
        <taxon>Fungi</taxon>
        <taxon>Dikarya</taxon>
        <taxon>Ascomycota</taxon>
        <taxon>Pezizomycotina</taxon>
        <taxon>Dothideomycetes</taxon>
        <taxon>Pleosporomycetidae</taxon>
        <taxon>Venturiales</taxon>
        <taxon>Venturiaceae</taxon>
        <taxon>Venturia</taxon>
    </lineage>
</organism>
<keyword evidence="5" id="KW-0234">DNA repair</keyword>
<sequence length="389" mass="42502">MDPAEVFENNPEPIRPAPRPITSNARAFQSNARPGPPPAGAAPSRPAVQQPRPEVIAARGTSSILYSIRQKGNPVLDGIKQHQKEMADIPADYQLGNTTCALFLSLKYHRLHPEYIYKRIQDLHGKYNLRIILVLVDITNHEASLKELSKTSLINNVTLIVCWSAAEAGRYLDLYKTYEHASPSMIKGVQSTAHSDKLIDFITVPRSVNKTDALCLVSNFGSVRTAVNARPEEILLLQGWGQTKVKAWYQAVNEPLRVRKAQKRGITRENMEMTQPSMFREPPRHDVEPAAALVGTTIAAGDAMRPAPAVNTGVADADKRPSKRLADDDFEDDVDEDAEEAMRELLDGPSSAAKKAAAAPSPAPGSRKAEPELGEGVMAALARLREQGG</sequence>
<evidence type="ECO:0000256" key="2">
    <source>
        <dbReference type="ARBA" id="ARBA00008283"/>
    </source>
</evidence>
<keyword evidence="3" id="KW-0227">DNA damage</keyword>
<feature type="compositionally biased region" description="Low complexity" evidence="7">
    <location>
        <begin position="348"/>
        <end position="366"/>
    </location>
</feature>
<dbReference type="InterPro" id="IPR010994">
    <property type="entry name" value="RuvA_2-like"/>
</dbReference>
<dbReference type="Gene3D" id="3.40.50.10130">
    <property type="match status" value="1"/>
</dbReference>
<proteinExistence type="inferred from homology"/>
<dbReference type="PANTHER" id="PTHR12749:SF0">
    <property type="entry name" value="DNA EXCISION REPAIR PROTEIN ERCC-1"/>
    <property type="match status" value="1"/>
</dbReference>
<keyword evidence="10" id="KW-1185">Reference proteome</keyword>
<dbReference type="GO" id="GO:0006312">
    <property type="term" value="P:mitotic recombination"/>
    <property type="evidence" value="ECO:0007669"/>
    <property type="project" value="TreeGrafter"/>
</dbReference>
<feature type="compositionally biased region" description="Acidic residues" evidence="7">
    <location>
        <begin position="328"/>
        <end position="339"/>
    </location>
</feature>
<feature type="region of interest" description="Disordered" evidence="7">
    <location>
        <begin position="1"/>
        <end position="50"/>
    </location>
</feature>
<keyword evidence="6" id="KW-0539">Nucleus</keyword>
<dbReference type="InterPro" id="IPR004579">
    <property type="entry name" value="ERCC1/RAD10/SWI10"/>
</dbReference>
<evidence type="ECO:0000259" key="8">
    <source>
        <dbReference type="Pfam" id="PF03834"/>
    </source>
</evidence>
<protein>
    <recommendedName>
        <fullName evidence="8">ERCC1-like central domain-containing protein</fullName>
    </recommendedName>
</protein>
<accession>A0A517LFC2</accession>
<dbReference type="GO" id="GO:0000110">
    <property type="term" value="C:nucleotide-excision repair factor 1 complex"/>
    <property type="evidence" value="ECO:0007669"/>
    <property type="project" value="TreeGrafter"/>
</dbReference>
<keyword evidence="4" id="KW-0238">DNA-binding</keyword>
<dbReference type="GO" id="GO:0070914">
    <property type="term" value="P:UV-damage excision repair"/>
    <property type="evidence" value="ECO:0007669"/>
    <property type="project" value="TreeGrafter"/>
</dbReference>
<feature type="region of interest" description="Disordered" evidence="7">
    <location>
        <begin position="305"/>
        <end position="375"/>
    </location>
</feature>
<evidence type="ECO:0000256" key="7">
    <source>
        <dbReference type="SAM" id="MobiDB-lite"/>
    </source>
</evidence>
<name>A0A517LFC2_9PEZI</name>
<dbReference type="GO" id="GO:0070522">
    <property type="term" value="C:ERCC4-ERCC1 complex"/>
    <property type="evidence" value="ECO:0007669"/>
    <property type="project" value="TreeGrafter"/>
</dbReference>
<evidence type="ECO:0000256" key="1">
    <source>
        <dbReference type="ARBA" id="ARBA00004123"/>
    </source>
</evidence>
<dbReference type="InterPro" id="IPR011335">
    <property type="entry name" value="Restrct_endonuc-II-like"/>
</dbReference>
<dbReference type="Gene3D" id="1.10.150.20">
    <property type="entry name" value="5' to 3' exonuclease, C-terminal subdomain"/>
    <property type="match status" value="1"/>
</dbReference>
<dbReference type="CDD" id="cd22325">
    <property type="entry name" value="ERCC1_C-like"/>
    <property type="match status" value="1"/>
</dbReference>
<feature type="domain" description="ERCC1-like central" evidence="8">
    <location>
        <begin position="64"/>
        <end position="176"/>
    </location>
</feature>
<evidence type="ECO:0000256" key="5">
    <source>
        <dbReference type="ARBA" id="ARBA00023204"/>
    </source>
</evidence>
<evidence type="ECO:0000256" key="6">
    <source>
        <dbReference type="ARBA" id="ARBA00023242"/>
    </source>
</evidence>
<evidence type="ECO:0000256" key="4">
    <source>
        <dbReference type="ARBA" id="ARBA00023125"/>
    </source>
</evidence>
<dbReference type="GO" id="GO:0006302">
    <property type="term" value="P:double-strand break repair"/>
    <property type="evidence" value="ECO:0007669"/>
    <property type="project" value="UniProtKB-ARBA"/>
</dbReference>
<dbReference type="PANTHER" id="PTHR12749">
    <property type="entry name" value="EXCISION REPAIR CROSS-COMPLEMENTING 1 ERCC1"/>
    <property type="match status" value="1"/>
</dbReference>
<gene>
    <name evidence="9" type="ORF">FKW77_004524</name>
</gene>
<dbReference type="EMBL" id="CP042195">
    <property type="protein sequence ID" value="QDS74337.1"/>
    <property type="molecule type" value="Genomic_DNA"/>
</dbReference>
<evidence type="ECO:0000313" key="10">
    <source>
        <dbReference type="Proteomes" id="UP000316270"/>
    </source>
</evidence>
<reference evidence="9 10" key="1">
    <citation type="submission" date="2019-07" db="EMBL/GenBank/DDBJ databases">
        <title>Finished genome of Venturia effusa.</title>
        <authorList>
            <person name="Young C.A."/>
            <person name="Cox M.P."/>
            <person name="Ganley A.R.D."/>
            <person name="David W.J."/>
        </authorList>
    </citation>
    <scope>NUCLEOTIDE SEQUENCE [LARGE SCALE GENOMIC DNA]</scope>
    <source>
        <strain evidence="10">albino</strain>
    </source>
</reference>
<dbReference type="Pfam" id="PF03834">
    <property type="entry name" value="Rad10"/>
    <property type="match status" value="1"/>
</dbReference>
<dbReference type="SUPFAM" id="SSF47781">
    <property type="entry name" value="RuvA domain 2-like"/>
    <property type="match status" value="1"/>
</dbReference>
<dbReference type="SUPFAM" id="SSF52980">
    <property type="entry name" value="Restriction endonuclease-like"/>
    <property type="match status" value="1"/>
</dbReference>
<evidence type="ECO:0000313" key="9">
    <source>
        <dbReference type="EMBL" id="QDS74337.1"/>
    </source>
</evidence>
<comment type="similarity">
    <text evidence="2">Belongs to the ERCC1/RAD10/SWI10 family.</text>
</comment>
<dbReference type="GO" id="GO:0003684">
    <property type="term" value="F:damaged DNA binding"/>
    <property type="evidence" value="ECO:0007669"/>
    <property type="project" value="InterPro"/>
</dbReference>
<dbReference type="OrthoDB" id="10262814at2759"/>
<dbReference type="GO" id="GO:0003697">
    <property type="term" value="F:single-stranded DNA binding"/>
    <property type="evidence" value="ECO:0007669"/>
    <property type="project" value="TreeGrafter"/>
</dbReference>
<dbReference type="AlphaFoldDB" id="A0A517LFC2"/>
<dbReference type="Proteomes" id="UP000316270">
    <property type="component" value="Chromosome 11"/>
</dbReference>
<feature type="compositionally biased region" description="Polar residues" evidence="7">
    <location>
        <begin position="21"/>
        <end position="31"/>
    </location>
</feature>
<feature type="compositionally biased region" description="Basic and acidic residues" evidence="7">
    <location>
        <begin position="316"/>
        <end position="327"/>
    </location>
</feature>
<evidence type="ECO:0000256" key="3">
    <source>
        <dbReference type="ARBA" id="ARBA00022763"/>
    </source>
</evidence>
<dbReference type="FunFam" id="3.40.50.10130:FF:000001">
    <property type="entry name" value="DNA excision repair protein ERCC-1"/>
    <property type="match status" value="1"/>
</dbReference>
<comment type="subcellular location">
    <subcellularLocation>
        <location evidence="1">Nucleus</location>
    </subcellularLocation>
</comment>
<dbReference type="STRING" id="50376.A0A517LFC2"/>
<dbReference type="InterPro" id="IPR047260">
    <property type="entry name" value="ERCC1-like_central_dom"/>
</dbReference>
<dbReference type="NCBIfam" id="TIGR00597">
    <property type="entry name" value="rad10"/>
    <property type="match status" value="1"/>
</dbReference>